<organism evidence="1 2">
    <name type="scientific">Nocardioides soli</name>
    <dbReference type="NCBI Taxonomy" id="1036020"/>
    <lineage>
        <taxon>Bacteria</taxon>
        <taxon>Bacillati</taxon>
        <taxon>Actinomycetota</taxon>
        <taxon>Actinomycetes</taxon>
        <taxon>Propionibacteriales</taxon>
        <taxon>Nocardioidaceae</taxon>
        <taxon>Nocardioides</taxon>
    </lineage>
</organism>
<dbReference type="Proteomes" id="UP000589626">
    <property type="component" value="Unassembled WGS sequence"/>
</dbReference>
<gene>
    <name evidence="1" type="ORF">FHU40_000296</name>
</gene>
<name>A0A7W4VRL6_9ACTN</name>
<dbReference type="PROSITE" id="PS51257">
    <property type="entry name" value="PROKAR_LIPOPROTEIN"/>
    <property type="match status" value="1"/>
</dbReference>
<evidence type="ECO:0008006" key="3">
    <source>
        <dbReference type="Google" id="ProtNLM"/>
    </source>
</evidence>
<evidence type="ECO:0000313" key="2">
    <source>
        <dbReference type="Proteomes" id="UP000589626"/>
    </source>
</evidence>
<accession>A0A7W4VRL6</accession>
<protein>
    <recommendedName>
        <fullName evidence="3">Lipoprotein</fullName>
    </recommendedName>
</protein>
<dbReference type="AlphaFoldDB" id="A0A7W4VRL6"/>
<proteinExistence type="predicted"/>
<evidence type="ECO:0000313" key="1">
    <source>
        <dbReference type="EMBL" id="MBB3040495.1"/>
    </source>
</evidence>
<dbReference type="RefSeq" id="WP_183590522.1">
    <property type="nucleotide sequence ID" value="NZ_JACHWR010000001.1"/>
</dbReference>
<keyword evidence="2" id="KW-1185">Reference proteome</keyword>
<comment type="caution">
    <text evidence="1">The sequence shown here is derived from an EMBL/GenBank/DDBJ whole genome shotgun (WGS) entry which is preliminary data.</text>
</comment>
<sequence>MPAASRLSRRAALAVGAGGLLGVSGCGQDAPAPLRPAAGGDPDEALVDEVVARITATAAKSGRVPQLTAMHAAHLAALEAEAPVAAAASRRQLRRAERDLQEFLEDAAVRAESGPLARLLASMSASVSQHLAALPSEAT</sequence>
<reference evidence="1 2" key="1">
    <citation type="submission" date="2020-08" db="EMBL/GenBank/DDBJ databases">
        <title>Sequencing the genomes of 1000 actinobacteria strains.</title>
        <authorList>
            <person name="Klenk H.-P."/>
        </authorList>
    </citation>
    <scope>NUCLEOTIDE SEQUENCE [LARGE SCALE GENOMIC DNA]</scope>
    <source>
        <strain evidence="1 2">DSM 105498</strain>
    </source>
</reference>
<dbReference type="EMBL" id="JACHWR010000001">
    <property type="protein sequence ID" value="MBB3040495.1"/>
    <property type="molecule type" value="Genomic_DNA"/>
</dbReference>